<dbReference type="PANTHER" id="PTHR34606:SF15">
    <property type="entry name" value="BON DOMAIN-CONTAINING PROTEIN"/>
    <property type="match status" value="1"/>
</dbReference>
<dbReference type="Proteomes" id="UP000543030">
    <property type="component" value="Unassembled WGS sequence"/>
</dbReference>
<keyword evidence="4" id="KW-1185">Reference proteome</keyword>
<comment type="caution">
    <text evidence="3">The sequence shown here is derived from an EMBL/GenBank/DDBJ whole genome shotgun (WGS) entry which is preliminary data.</text>
</comment>
<sequence length="105" mass="10645">MNKLLARTLIAAALVVGTSFTATAAMAADAAAAAAPTDEQLAAAVKAALDADANLKPFNLVVTAKKAEVSIDGTVDHGEQMAEAGQIAEKVPGVKYVINNINPKD</sequence>
<reference evidence="3 4" key="1">
    <citation type="submission" date="2020-08" db="EMBL/GenBank/DDBJ databases">
        <title>Genomic Encyclopedia of Type Strains, Phase IV (KMG-IV): sequencing the most valuable type-strain genomes for metagenomic binning, comparative biology and taxonomic classification.</title>
        <authorList>
            <person name="Goeker M."/>
        </authorList>
    </citation>
    <scope>NUCLEOTIDE SEQUENCE [LARGE SCALE GENOMIC DNA]</scope>
    <source>
        <strain evidence="3 4">DSM 18233</strain>
    </source>
</reference>
<dbReference type="RefSeq" id="WP_184101411.1">
    <property type="nucleotide sequence ID" value="NZ_JACHHN010000005.1"/>
</dbReference>
<feature type="domain" description="BON" evidence="2">
    <location>
        <begin position="37"/>
        <end position="105"/>
    </location>
</feature>
<dbReference type="Pfam" id="PF04972">
    <property type="entry name" value="BON"/>
    <property type="match status" value="1"/>
</dbReference>
<evidence type="ECO:0000313" key="4">
    <source>
        <dbReference type="Proteomes" id="UP000543030"/>
    </source>
</evidence>
<feature type="chain" id="PRO_5032947095" evidence="1">
    <location>
        <begin position="28"/>
        <end position="105"/>
    </location>
</feature>
<dbReference type="AlphaFoldDB" id="A0A840RHJ0"/>
<gene>
    <name evidence="3" type="ORF">HNQ50_002637</name>
</gene>
<dbReference type="PROSITE" id="PS50914">
    <property type="entry name" value="BON"/>
    <property type="match status" value="1"/>
</dbReference>
<evidence type="ECO:0000313" key="3">
    <source>
        <dbReference type="EMBL" id="MBB5191900.1"/>
    </source>
</evidence>
<dbReference type="Gene3D" id="3.30.1340.30">
    <property type="match status" value="1"/>
</dbReference>
<dbReference type="InterPro" id="IPR014004">
    <property type="entry name" value="Transpt-assoc_nodulatn_dom_bac"/>
</dbReference>
<evidence type="ECO:0000259" key="2">
    <source>
        <dbReference type="PROSITE" id="PS50914"/>
    </source>
</evidence>
<proteinExistence type="predicted"/>
<dbReference type="InterPro" id="IPR051686">
    <property type="entry name" value="Lipoprotein_DolP"/>
</dbReference>
<organism evidence="3 4">
    <name type="scientific">Silvimonas terrae</name>
    <dbReference type="NCBI Taxonomy" id="300266"/>
    <lineage>
        <taxon>Bacteria</taxon>
        <taxon>Pseudomonadati</taxon>
        <taxon>Pseudomonadota</taxon>
        <taxon>Betaproteobacteria</taxon>
        <taxon>Neisseriales</taxon>
        <taxon>Chitinibacteraceae</taxon>
        <taxon>Silvimonas</taxon>
    </lineage>
</organism>
<protein>
    <submittedName>
        <fullName evidence="3">Hyperosmotically inducible protein</fullName>
    </submittedName>
</protein>
<name>A0A840RHJ0_9NEIS</name>
<dbReference type="EMBL" id="JACHHN010000005">
    <property type="protein sequence ID" value="MBB5191900.1"/>
    <property type="molecule type" value="Genomic_DNA"/>
</dbReference>
<dbReference type="InterPro" id="IPR007055">
    <property type="entry name" value="BON_dom"/>
</dbReference>
<dbReference type="PANTHER" id="PTHR34606">
    <property type="entry name" value="BON DOMAIN-CONTAINING PROTEIN"/>
    <property type="match status" value="1"/>
</dbReference>
<feature type="signal peptide" evidence="1">
    <location>
        <begin position="1"/>
        <end position="27"/>
    </location>
</feature>
<dbReference type="SMART" id="SM00749">
    <property type="entry name" value="BON"/>
    <property type="match status" value="1"/>
</dbReference>
<evidence type="ECO:0000256" key="1">
    <source>
        <dbReference type="SAM" id="SignalP"/>
    </source>
</evidence>
<accession>A0A840RHJ0</accession>
<keyword evidence="1" id="KW-0732">Signal</keyword>